<gene>
    <name evidence="2" type="ORF">AAF712_008878</name>
</gene>
<keyword evidence="3" id="KW-1185">Reference proteome</keyword>
<dbReference type="InterPro" id="IPR001810">
    <property type="entry name" value="F-box_dom"/>
</dbReference>
<evidence type="ECO:0000259" key="1">
    <source>
        <dbReference type="PROSITE" id="PS50181"/>
    </source>
</evidence>
<dbReference type="Pfam" id="PF12937">
    <property type="entry name" value="F-box-like"/>
    <property type="match status" value="1"/>
</dbReference>
<dbReference type="EMBL" id="JBBXMP010000066">
    <property type="protein sequence ID" value="KAL0064156.1"/>
    <property type="molecule type" value="Genomic_DNA"/>
</dbReference>
<accession>A0ABR2ZSS1</accession>
<organism evidence="2 3">
    <name type="scientific">Marasmius tenuissimus</name>
    <dbReference type="NCBI Taxonomy" id="585030"/>
    <lineage>
        <taxon>Eukaryota</taxon>
        <taxon>Fungi</taxon>
        <taxon>Dikarya</taxon>
        <taxon>Basidiomycota</taxon>
        <taxon>Agaricomycotina</taxon>
        <taxon>Agaricomycetes</taxon>
        <taxon>Agaricomycetidae</taxon>
        <taxon>Agaricales</taxon>
        <taxon>Marasmiineae</taxon>
        <taxon>Marasmiaceae</taxon>
        <taxon>Marasmius</taxon>
    </lineage>
</organism>
<feature type="domain" description="F-box" evidence="1">
    <location>
        <begin position="81"/>
        <end position="137"/>
    </location>
</feature>
<evidence type="ECO:0000313" key="2">
    <source>
        <dbReference type="EMBL" id="KAL0064156.1"/>
    </source>
</evidence>
<dbReference type="Gene3D" id="3.80.10.10">
    <property type="entry name" value="Ribonuclease Inhibitor"/>
    <property type="match status" value="1"/>
</dbReference>
<dbReference type="Proteomes" id="UP001437256">
    <property type="component" value="Unassembled WGS sequence"/>
</dbReference>
<dbReference type="PROSITE" id="PS50181">
    <property type="entry name" value="FBOX"/>
    <property type="match status" value="1"/>
</dbReference>
<proteinExistence type="predicted"/>
<dbReference type="Gene3D" id="1.20.1280.50">
    <property type="match status" value="1"/>
</dbReference>
<dbReference type="PANTHER" id="PTHR38926:SF5">
    <property type="entry name" value="F-BOX AND LEUCINE-RICH REPEAT PROTEIN 6"/>
    <property type="match status" value="1"/>
</dbReference>
<dbReference type="InterPro" id="IPR032675">
    <property type="entry name" value="LRR_dom_sf"/>
</dbReference>
<protein>
    <recommendedName>
        <fullName evidence="1">F-box domain-containing protein</fullName>
    </recommendedName>
</protein>
<dbReference type="SUPFAM" id="SSF81383">
    <property type="entry name" value="F-box domain"/>
    <property type="match status" value="1"/>
</dbReference>
<evidence type="ECO:0000313" key="3">
    <source>
        <dbReference type="Proteomes" id="UP001437256"/>
    </source>
</evidence>
<dbReference type="SUPFAM" id="SSF52047">
    <property type="entry name" value="RNI-like"/>
    <property type="match status" value="1"/>
</dbReference>
<sequence>MSTIPASFLKNSTHPPESLQKLFRHPVSNDDRAEITRYLVDTERSYDKCQLEINKYRALILILESERERMKKSMEKYRSLLSPVHRLPSELLLEIFGHLCKVNQLDDNTLAPASALSMVCGRWRQVALASPRLWSSISMYLYCSEGRRDKVIANLTRLFLERSRRAPLRLWIDFPWDPEEYHDGRTILDILEEQSERWEEVEVHGRELFASSQSRGDIHLPNLKHLALYTWTPDSPQSSWPLDRFKHCPVLTSFYTDVAQTEDRIELPWMNIRVLKLEYCTEMRALTVLTSFPNLEHLTISNIETYSADSEELKLVLDKLKTLTIDGERCSSTSILRQFTSRRLSSIAIANASIESLDLERFLQRSSCSITTLHLDRLVFTDSQLLSVLRFMPDLRTLDVGESKPRRVITSRFLDHLTVDPDVSRSPFLPHLTELRLKVSAKDLQERALVNALTSRWLPGGNSSTSTAMAVDRLESVDVVLLWWNDPPAMDTPSALQCLRAVGMRLTISHLTYGKE</sequence>
<name>A0ABR2ZSS1_9AGAR</name>
<dbReference type="InterPro" id="IPR036047">
    <property type="entry name" value="F-box-like_dom_sf"/>
</dbReference>
<reference evidence="2 3" key="1">
    <citation type="submission" date="2024-05" db="EMBL/GenBank/DDBJ databases">
        <title>A draft genome resource for the thread blight pathogen Marasmius tenuissimus strain MS-2.</title>
        <authorList>
            <person name="Yulfo-Soto G.E."/>
            <person name="Baruah I.K."/>
            <person name="Amoako-Attah I."/>
            <person name="Bukari Y."/>
            <person name="Meinhardt L.W."/>
            <person name="Bailey B.A."/>
            <person name="Cohen S.P."/>
        </authorList>
    </citation>
    <scope>NUCLEOTIDE SEQUENCE [LARGE SCALE GENOMIC DNA]</scope>
    <source>
        <strain evidence="2 3">MS-2</strain>
    </source>
</reference>
<dbReference type="PANTHER" id="PTHR38926">
    <property type="entry name" value="F-BOX DOMAIN CONTAINING PROTEIN, EXPRESSED"/>
    <property type="match status" value="1"/>
</dbReference>
<comment type="caution">
    <text evidence="2">The sequence shown here is derived from an EMBL/GenBank/DDBJ whole genome shotgun (WGS) entry which is preliminary data.</text>
</comment>